<keyword evidence="2" id="KW-1185">Reference proteome</keyword>
<evidence type="ECO:0000313" key="2">
    <source>
        <dbReference type="Proteomes" id="UP000294114"/>
    </source>
</evidence>
<accession>A0A4Q8B803</accession>
<organism evidence="1 2">
    <name type="scientific">Micromonospora kangleipakensis</name>
    <dbReference type="NCBI Taxonomy" id="1077942"/>
    <lineage>
        <taxon>Bacteria</taxon>
        <taxon>Bacillati</taxon>
        <taxon>Actinomycetota</taxon>
        <taxon>Actinomycetes</taxon>
        <taxon>Micromonosporales</taxon>
        <taxon>Micromonosporaceae</taxon>
        <taxon>Micromonospora</taxon>
    </lineage>
</organism>
<name>A0A4Q8B803_9ACTN</name>
<reference evidence="1 2" key="1">
    <citation type="submission" date="2019-02" db="EMBL/GenBank/DDBJ databases">
        <title>Sequencing the genomes of 1000 actinobacteria strains.</title>
        <authorList>
            <person name="Klenk H.-P."/>
        </authorList>
    </citation>
    <scope>NUCLEOTIDE SEQUENCE [LARGE SCALE GENOMIC DNA]</scope>
    <source>
        <strain evidence="1 2">DSM 45612</strain>
    </source>
</reference>
<comment type="caution">
    <text evidence="1">The sequence shown here is derived from an EMBL/GenBank/DDBJ whole genome shotgun (WGS) entry which is preliminary data.</text>
</comment>
<proteinExistence type="predicted"/>
<sequence length="50" mass="6022">MRCHQSTKDYVKRRPTQGKPKTEFMRCVKRNIARAPHHRRLISVAFVWIS</sequence>
<dbReference type="EMBL" id="SHLD01000001">
    <property type="protein sequence ID" value="RZU73790.1"/>
    <property type="molecule type" value="Genomic_DNA"/>
</dbReference>
<dbReference type="AlphaFoldDB" id="A0A4Q8B803"/>
<evidence type="ECO:0000313" key="1">
    <source>
        <dbReference type="EMBL" id="RZU73790.1"/>
    </source>
</evidence>
<protein>
    <submittedName>
        <fullName evidence="1">Uncharacterized protein</fullName>
    </submittedName>
</protein>
<gene>
    <name evidence="1" type="ORF">EV384_2216</name>
</gene>
<dbReference type="Proteomes" id="UP000294114">
    <property type="component" value="Unassembled WGS sequence"/>
</dbReference>